<evidence type="ECO:0000313" key="3">
    <source>
        <dbReference type="Proteomes" id="UP000235965"/>
    </source>
</evidence>
<keyword evidence="1" id="KW-0732">Signal</keyword>
<dbReference type="InterPro" id="IPR006170">
    <property type="entry name" value="PBP/GOBP"/>
</dbReference>
<dbReference type="GO" id="GO:0005615">
    <property type="term" value="C:extracellular space"/>
    <property type="evidence" value="ECO:0007669"/>
    <property type="project" value="TreeGrafter"/>
</dbReference>
<dbReference type="OrthoDB" id="6610259at2759"/>
<dbReference type="EMBL" id="NEVH01026087">
    <property type="protein sequence ID" value="PNF14894.1"/>
    <property type="molecule type" value="Genomic_DNA"/>
</dbReference>
<dbReference type="GO" id="GO:0005549">
    <property type="term" value="F:odorant binding"/>
    <property type="evidence" value="ECO:0007669"/>
    <property type="project" value="InterPro"/>
</dbReference>
<dbReference type="GO" id="GO:0007608">
    <property type="term" value="P:sensory perception of smell"/>
    <property type="evidence" value="ECO:0007669"/>
    <property type="project" value="TreeGrafter"/>
</dbReference>
<gene>
    <name evidence="2" type="ORF">B7P43_G05146</name>
</gene>
<dbReference type="AlphaFoldDB" id="A0A2J7PEZ3"/>
<dbReference type="Pfam" id="PF01395">
    <property type="entry name" value="PBP_GOBP"/>
    <property type="match status" value="1"/>
</dbReference>
<dbReference type="SUPFAM" id="SSF47565">
    <property type="entry name" value="Insect pheromone/odorant-binding proteins"/>
    <property type="match status" value="1"/>
</dbReference>
<protein>
    <submittedName>
        <fullName evidence="2">Uncharacterized protein</fullName>
    </submittedName>
</protein>
<evidence type="ECO:0000256" key="1">
    <source>
        <dbReference type="ARBA" id="ARBA00022729"/>
    </source>
</evidence>
<dbReference type="Proteomes" id="UP000235965">
    <property type="component" value="Unassembled WGS sequence"/>
</dbReference>
<proteinExistence type="predicted"/>
<sequence length="123" mass="13271">MISDLASYGLEVAQDCAKENRVSLVKIMSSLLLSRSAADRNSKCAIACILENFFLLIDNKVETAMVAQFLDVIPTDSLKTQAAGLINKCEKKGKGPDRCENAYAFALCLKQNGAVTLIRAVLG</sequence>
<dbReference type="PANTHER" id="PTHR11857">
    <property type="entry name" value="ODORANT BINDING PROTEIN-RELATED"/>
    <property type="match status" value="1"/>
</dbReference>
<reference evidence="2 3" key="1">
    <citation type="submission" date="2017-12" db="EMBL/GenBank/DDBJ databases">
        <title>Hemimetabolous genomes reveal molecular basis of termite eusociality.</title>
        <authorList>
            <person name="Harrison M.C."/>
            <person name="Jongepier E."/>
            <person name="Robertson H.M."/>
            <person name="Arning N."/>
            <person name="Bitard-Feildel T."/>
            <person name="Chao H."/>
            <person name="Childers C.P."/>
            <person name="Dinh H."/>
            <person name="Doddapaneni H."/>
            <person name="Dugan S."/>
            <person name="Gowin J."/>
            <person name="Greiner C."/>
            <person name="Han Y."/>
            <person name="Hu H."/>
            <person name="Hughes D.S.T."/>
            <person name="Huylmans A.-K."/>
            <person name="Kemena C."/>
            <person name="Kremer L.P.M."/>
            <person name="Lee S.L."/>
            <person name="Lopez-Ezquerra A."/>
            <person name="Mallet L."/>
            <person name="Monroy-Kuhn J.M."/>
            <person name="Moser A."/>
            <person name="Murali S.C."/>
            <person name="Muzny D.M."/>
            <person name="Otani S."/>
            <person name="Piulachs M.-D."/>
            <person name="Poelchau M."/>
            <person name="Qu J."/>
            <person name="Schaub F."/>
            <person name="Wada-Katsumata A."/>
            <person name="Worley K.C."/>
            <person name="Xie Q."/>
            <person name="Ylla G."/>
            <person name="Poulsen M."/>
            <person name="Gibbs R.A."/>
            <person name="Schal C."/>
            <person name="Richards S."/>
            <person name="Belles X."/>
            <person name="Korb J."/>
            <person name="Bornberg-Bauer E."/>
        </authorList>
    </citation>
    <scope>NUCLEOTIDE SEQUENCE [LARGE SCALE GENOMIC DNA]</scope>
    <source>
        <tissue evidence="2">Whole body</tissue>
    </source>
</reference>
<name>A0A2J7PEZ3_9NEOP</name>
<accession>A0A2J7PEZ3</accession>
<dbReference type="SMART" id="SM00708">
    <property type="entry name" value="PhBP"/>
    <property type="match status" value="1"/>
</dbReference>
<dbReference type="Gene3D" id="1.10.238.20">
    <property type="entry name" value="Pheromone/general odorant binding protein domain"/>
    <property type="match status" value="1"/>
</dbReference>
<dbReference type="InterPro" id="IPR036728">
    <property type="entry name" value="PBP_GOBP_sf"/>
</dbReference>
<comment type="caution">
    <text evidence="2">The sequence shown here is derived from an EMBL/GenBank/DDBJ whole genome shotgun (WGS) entry which is preliminary data.</text>
</comment>
<dbReference type="CDD" id="cd23992">
    <property type="entry name" value="PBP_GOBP"/>
    <property type="match status" value="1"/>
</dbReference>
<evidence type="ECO:0000313" key="2">
    <source>
        <dbReference type="EMBL" id="PNF14894.1"/>
    </source>
</evidence>
<organism evidence="2 3">
    <name type="scientific">Cryptotermes secundus</name>
    <dbReference type="NCBI Taxonomy" id="105785"/>
    <lineage>
        <taxon>Eukaryota</taxon>
        <taxon>Metazoa</taxon>
        <taxon>Ecdysozoa</taxon>
        <taxon>Arthropoda</taxon>
        <taxon>Hexapoda</taxon>
        <taxon>Insecta</taxon>
        <taxon>Pterygota</taxon>
        <taxon>Neoptera</taxon>
        <taxon>Polyneoptera</taxon>
        <taxon>Dictyoptera</taxon>
        <taxon>Blattodea</taxon>
        <taxon>Blattoidea</taxon>
        <taxon>Termitoidae</taxon>
        <taxon>Kalotermitidae</taxon>
        <taxon>Cryptotermitinae</taxon>
        <taxon>Cryptotermes</taxon>
    </lineage>
</organism>
<dbReference type="InParanoid" id="A0A2J7PEZ3"/>
<keyword evidence="3" id="KW-1185">Reference proteome</keyword>